<protein>
    <submittedName>
        <fullName evidence="1">Uncharacterized protein</fullName>
    </submittedName>
</protein>
<sequence>MMLELVGIAGFIAQCVLVIRQHSIATHNIALREYQEIQRLQNEFNFRLRSLEFELSRLIQLENERANYESLVGSIHSYS</sequence>
<keyword evidence="2" id="KW-1185">Reference proteome</keyword>
<gene>
    <name evidence="1" type="ORF">HYPBUDRAFT_231113</name>
</gene>
<organism evidence="1 2">
    <name type="scientific">Hyphopichia burtonii NRRL Y-1933</name>
    <dbReference type="NCBI Taxonomy" id="984485"/>
    <lineage>
        <taxon>Eukaryota</taxon>
        <taxon>Fungi</taxon>
        <taxon>Dikarya</taxon>
        <taxon>Ascomycota</taxon>
        <taxon>Saccharomycotina</taxon>
        <taxon>Pichiomycetes</taxon>
        <taxon>Debaryomycetaceae</taxon>
        <taxon>Hyphopichia</taxon>
    </lineage>
</organism>
<accession>A0A1E4RD79</accession>
<reference evidence="2" key="1">
    <citation type="submission" date="2016-05" db="EMBL/GenBank/DDBJ databases">
        <title>Comparative genomics of biotechnologically important yeasts.</title>
        <authorList>
            <consortium name="DOE Joint Genome Institute"/>
            <person name="Riley R."/>
            <person name="Haridas S."/>
            <person name="Wolfe K.H."/>
            <person name="Lopes M.R."/>
            <person name="Hittinger C.T."/>
            <person name="Goker M."/>
            <person name="Salamov A."/>
            <person name="Wisecaver J."/>
            <person name="Long T.M."/>
            <person name="Aerts A.L."/>
            <person name="Barry K."/>
            <person name="Choi C."/>
            <person name="Clum A."/>
            <person name="Coughlan A.Y."/>
            <person name="Deshpande S."/>
            <person name="Douglass A.P."/>
            <person name="Hanson S.J."/>
            <person name="Klenk H.-P."/>
            <person name="Labutti K."/>
            <person name="Lapidus A."/>
            <person name="Lindquist E."/>
            <person name="Lipzen A."/>
            <person name="Meier-Kolthoff J.P."/>
            <person name="Ohm R.A."/>
            <person name="Otillar R.P."/>
            <person name="Pangilinan J."/>
            <person name="Peng Y."/>
            <person name="Rokas A."/>
            <person name="Rosa C.A."/>
            <person name="Scheuner C."/>
            <person name="Sibirny A.A."/>
            <person name="Slot J.C."/>
            <person name="Stielow J.B."/>
            <person name="Sun H."/>
            <person name="Kurtzman C.P."/>
            <person name="Blackwell M."/>
            <person name="Grigoriev I.V."/>
            <person name="Jeffries T.W."/>
        </authorList>
    </citation>
    <scope>NUCLEOTIDE SEQUENCE [LARGE SCALE GENOMIC DNA]</scope>
    <source>
        <strain evidence="2">NRRL Y-1933</strain>
    </source>
</reference>
<dbReference type="RefSeq" id="XP_020074250.1">
    <property type="nucleotide sequence ID" value="XM_020223143.1"/>
</dbReference>
<dbReference type="EMBL" id="KV454545">
    <property type="protein sequence ID" value="ODV65183.1"/>
    <property type="molecule type" value="Genomic_DNA"/>
</dbReference>
<dbReference type="AlphaFoldDB" id="A0A1E4RD79"/>
<dbReference type="Proteomes" id="UP000095085">
    <property type="component" value="Unassembled WGS sequence"/>
</dbReference>
<name>A0A1E4RD79_9ASCO</name>
<proteinExistence type="predicted"/>
<dbReference type="GeneID" id="30997692"/>
<evidence type="ECO:0000313" key="2">
    <source>
        <dbReference type="Proteomes" id="UP000095085"/>
    </source>
</evidence>
<evidence type="ECO:0000313" key="1">
    <source>
        <dbReference type="EMBL" id="ODV65183.1"/>
    </source>
</evidence>